<organism evidence="1 3">
    <name type="scientific">Flagellimonas pelagia</name>
    <dbReference type="NCBI Taxonomy" id="2306998"/>
    <lineage>
        <taxon>Bacteria</taxon>
        <taxon>Pseudomonadati</taxon>
        <taxon>Bacteroidota</taxon>
        <taxon>Flavobacteriia</taxon>
        <taxon>Flavobacteriales</taxon>
        <taxon>Flavobacteriaceae</taxon>
        <taxon>Flagellimonas</taxon>
    </lineage>
</organism>
<dbReference type="Proteomes" id="UP000321621">
    <property type="component" value="Unassembled WGS sequence"/>
</dbReference>
<gene>
    <name evidence="1" type="ORF">D2V05_10975</name>
    <name evidence="2" type="ORF">FQ017_10865</name>
</gene>
<dbReference type="Pfam" id="PF11322">
    <property type="entry name" value="DUF3124"/>
    <property type="match status" value="1"/>
</dbReference>
<proteinExistence type="predicted"/>
<evidence type="ECO:0000313" key="1">
    <source>
        <dbReference type="EMBL" id="RIV44012.1"/>
    </source>
</evidence>
<dbReference type="AlphaFoldDB" id="A0A3A1NFY1"/>
<dbReference type="EMBL" id="VNWK01000026">
    <property type="protein sequence ID" value="TXJ93916.1"/>
    <property type="molecule type" value="Genomic_DNA"/>
</dbReference>
<dbReference type="PROSITE" id="PS51257">
    <property type="entry name" value="PROKAR_LIPOPROTEIN"/>
    <property type="match status" value="1"/>
</dbReference>
<reference evidence="1 3" key="1">
    <citation type="submission" date="2018-08" db="EMBL/GenBank/DDBJ databases">
        <title>Proposal of Muricauda 72 sp.nov. and Muricauda NH166 sp.nov., isolated from seawater.</title>
        <authorList>
            <person name="Cheng H."/>
            <person name="Wu Y.-H."/>
            <person name="Guo L.-L."/>
            <person name="Xu X.-W."/>
        </authorList>
    </citation>
    <scope>NUCLEOTIDE SEQUENCE [LARGE SCALE GENOMIC DNA]</scope>
    <source>
        <strain evidence="1 3">72</strain>
    </source>
</reference>
<evidence type="ECO:0000313" key="2">
    <source>
        <dbReference type="EMBL" id="TXJ93916.1"/>
    </source>
</evidence>
<keyword evidence="4" id="KW-1185">Reference proteome</keyword>
<sequence length="170" mass="19369">MKKLLLIFLSVLVLSCNEKAPKEVSSVDPVNWNNRKADFSKVDSLVMGTSYLSVYSEIYSETEHRTHHLTSTISMRNTNLKDTIYINKAEYFNTQGTSIRTYFDFPIYIKPMETVEIVIDEKDRSGGTGANFLFQWATKPSSHQPYFEGVMISTSGQQGLSFTTQGRRVE</sequence>
<dbReference type="RefSeq" id="WP_119647670.1">
    <property type="nucleotide sequence ID" value="NZ_QXFI01000026.1"/>
</dbReference>
<reference evidence="2 4" key="2">
    <citation type="submission" date="2019-07" db="EMBL/GenBank/DDBJ databases">
        <title>Draft genome of two Muricauda strains isolated from deep sea.</title>
        <authorList>
            <person name="Sun C."/>
        </authorList>
    </citation>
    <scope>NUCLEOTIDE SEQUENCE [LARGE SCALE GENOMIC DNA]</scope>
    <source>
        <strain evidence="2 4">72</strain>
    </source>
</reference>
<dbReference type="Proteomes" id="UP000266691">
    <property type="component" value="Unassembled WGS sequence"/>
</dbReference>
<dbReference type="InterPro" id="IPR021471">
    <property type="entry name" value="DUF3124"/>
</dbReference>
<evidence type="ECO:0000313" key="3">
    <source>
        <dbReference type="Proteomes" id="UP000266691"/>
    </source>
</evidence>
<accession>A0A3A1NFY1</accession>
<dbReference type="EMBL" id="QXFI01000026">
    <property type="protein sequence ID" value="RIV44012.1"/>
    <property type="molecule type" value="Genomic_DNA"/>
</dbReference>
<dbReference type="OrthoDB" id="283474at2"/>
<evidence type="ECO:0000313" key="4">
    <source>
        <dbReference type="Proteomes" id="UP000321621"/>
    </source>
</evidence>
<comment type="caution">
    <text evidence="1">The sequence shown here is derived from an EMBL/GenBank/DDBJ whole genome shotgun (WGS) entry which is preliminary data.</text>
</comment>
<protein>
    <submittedName>
        <fullName evidence="1">DUF3124 domain-containing protein</fullName>
    </submittedName>
</protein>
<name>A0A3A1NFY1_9FLAO</name>